<dbReference type="OrthoDB" id="809632at2759"/>
<dbReference type="AlphaFoldDB" id="A0A409VF58"/>
<dbReference type="PANTHER" id="PTHR43205">
    <property type="entry name" value="PROSTAGLANDIN REDUCTASE"/>
    <property type="match status" value="1"/>
</dbReference>
<dbReference type="InterPro" id="IPR011032">
    <property type="entry name" value="GroES-like_sf"/>
</dbReference>
<dbReference type="Pfam" id="PF16884">
    <property type="entry name" value="ADH_N_2"/>
    <property type="match status" value="1"/>
</dbReference>
<evidence type="ECO:0000256" key="1">
    <source>
        <dbReference type="ARBA" id="ARBA00023002"/>
    </source>
</evidence>
<dbReference type="InterPro" id="IPR013149">
    <property type="entry name" value="ADH-like_C"/>
</dbReference>
<dbReference type="InterPro" id="IPR041694">
    <property type="entry name" value="ADH_N_2"/>
</dbReference>
<gene>
    <name evidence="4" type="ORF">CVT26_002603</name>
</gene>
<name>A0A409VF58_9AGAR</name>
<proteinExistence type="predicted"/>
<evidence type="ECO:0000313" key="5">
    <source>
        <dbReference type="Proteomes" id="UP000284706"/>
    </source>
</evidence>
<accession>A0A409VF58</accession>
<comment type="caution">
    <text evidence="4">The sequence shown here is derived from an EMBL/GenBank/DDBJ whole genome shotgun (WGS) entry which is preliminary data.</text>
</comment>
<dbReference type="Pfam" id="PF00107">
    <property type="entry name" value="ADH_zinc_N"/>
    <property type="match status" value="1"/>
</dbReference>
<dbReference type="SUPFAM" id="SSF51735">
    <property type="entry name" value="NAD(P)-binding Rossmann-fold domains"/>
    <property type="match status" value="1"/>
</dbReference>
<dbReference type="GO" id="GO:0016628">
    <property type="term" value="F:oxidoreductase activity, acting on the CH-CH group of donors, NAD or NADP as acceptor"/>
    <property type="evidence" value="ECO:0007669"/>
    <property type="project" value="InterPro"/>
</dbReference>
<evidence type="ECO:0000259" key="3">
    <source>
        <dbReference type="Pfam" id="PF16884"/>
    </source>
</evidence>
<dbReference type="CDD" id="cd05288">
    <property type="entry name" value="PGDH"/>
    <property type="match status" value="1"/>
</dbReference>
<organism evidence="4 5">
    <name type="scientific">Gymnopilus dilepis</name>
    <dbReference type="NCBI Taxonomy" id="231916"/>
    <lineage>
        <taxon>Eukaryota</taxon>
        <taxon>Fungi</taxon>
        <taxon>Dikarya</taxon>
        <taxon>Basidiomycota</taxon>
        <taxon>Agaricomycotina</taxon>
        <taxon>Agaricomycetes</taxon>
        <taxon>Agaricomycetidae</taxon>
        <taxon>Agaricales</taxon>
        <taxon>Agaricineae</taxon>
        <taxon>Hymenogastraceae</taxon>
        <taxon>Gymnopilus</taxon>
    </lineage>
</organism>
<protein>
    <recommendedName>
        <fullName evidence="6">Enoyl reductase (ER) domain-containing protein</fullName>
    </recommendedName>
</protein>
<feature type="domain" description="Alcohol dehydrogenase-like C-terminal" evidence="2">
    <location>
        <begin position="171"/>
        <end position="300"/>
    </location>
</feature>
<dbReference type="Gene3D" id="3.40.50.720">
    <property type="entry name" value="NAD(P)-binding Rossmann-like Domain"/>
    <property type="match status" value="1"/>
</dbReference>
<keyword evidence="5" id="KW-1185">Reference proteome</keyword>
<keyword evidence="1" id="KW-0560">Oxidoreductase</keyword>
<reference evidence="4 5" key="1">
    <citation type="journal article" date="2018" name="Evol. Lett.">
        <title>Horizontal gene cluster transfer increased hallucinogenic mushroom diversity.</title>
        <authorList>
            <person name="Reynolds H.T."/>
            <person name="Vijayakumar V."/>
            <person name="Gluck-Thaler E."/>
            <person name="Korotkin H.B."/>
            <person name="Matheny P.B."/>
            <person name="Slot J.C."/>
        </authorList>
    </citation>
    <scope>NUCLEOTIDE SEQUENCE [LARGE SCALE GENOMIC DNA]</scope>
    <source>
        <strain evidence="4 5">SRW20</strain>
    </source>
</reference>
<dbReference type="FunCoup" id="A0A409VF58">
    <property type="interactions" value="65"/>
</dbReference>
<dbReference type="SUPFAM" id="SSF50129">
    <property type="entry name" value="GroES-like"/>
    <property type="match status" value="1"/>
</dbReference>
<evidence type="ECO:0000313" key="4">
    <source>
        <dbReference type="EMBL" id="PPQ64885.1"/>
    </source>
</evidence>
<dbReference type="Proteomes" id="UP000284706">
    <property type="component" value="Unassembled WGS sequence"/>
</dbReference>
<dbReference type="PANTHER" id="PTHR43205:SF7">
    <property type="entry name" value="PROSTAGLANDIN REDUCTASE 1"/>
    <property type="match status" value="1"/>
</dbReference>
<dbReference type="InParanoid" id="A0A409VF58"/>
<sequence>MSTVTNGRVIFNSYPEGFPEPGVTIVHDKTQDIDLEAVHLNGGFLLKTLVLSVDPYMRIRMRPALESKPSYAPPYEIGKAIYTHGIGVVLRSENPEVEVGAHVYGYLEHKQYDVKNDLEGLQIIANPYNLKWSSFVGVLGMPGRTAFMAWKEYSAAKRGETVLVSAGAGTVGSLVIQLAKLDGLKVIASAGSEEKVQFMKNIGADVAFNYKTTNTVDVLEKEGPIDIYWDNVGGETLEAAIDAAAVGARFIQQCPRWYKPPSTPVMSSLLIRPLFLLWQNLFQIVSKSLTLYGFIMDRLQPKWEEEFNKVLPPLVASGQIKDKEHVYEGLESVGEAILAVQKGMNKGKAVVHVADD</sequence>
<dbReference type="InterPro" id="IPR045010">
    <property type="entry name" value="MDR_fam"/>
</dbReference>
<dbReference type="Gene3D" id="3.90.180.10">
    <property type="entry name" value="Medium-chain alcohol dehydrogenases, catalytic domain"/>
    <property type="match status" value="1"/>
</dbReference>
<dbReference type="EMBL" id="NHYE01005661">
    <property type="protein sequence ID" value="PPQ64885.1"/>
    <property type="molecule type" value="Genomic_DNA"/>
</dbReference>
<evidence type="ECO:0008006" key="6">
    <source>
        <dbReference type="Google" id="ProtNLM"/>
    </source>
</evidence>
<evidence type="ECO:0000259" key="2">
    <source>
        <dbReference type="Pfam" id="PF00107"/>
    </source>
</evidence>
<dbReference type="InterPro" id="IPR036291">
    <property type="entry name" value="NAD(P)-bd_dom_sf"/>
</dbReference>
<feature type="domain" description="Oxidoreductase N-terminal" evidence="3">
    <location>
        <begin position="40"/>
        <end position="117"/>
    </location>
</feature>